<dbReference type="PANTHER" id="PTHR33706:SF1">
    <property type="entry name" value="TPR REPEAT PROTEIN"/>
    <property type="match status" value="1"/>
</dbReference>
<dbReference type="Proteomes" id="UP000642920">
    <property type="component" value="Unassembled WGS sequence"/>
</dbReference>
<dbReference type="EMBL" id="JAERQG010000002">
    <property type="protein sequence ID" value="MBL0765108.1"/>
    <property type="molecule type" value="Genomic_DNA"/>
</dbReference>
<gene>
    <name evidence="1" type="ORF">JKP34_07595</name>
</gene>
<dbReference type="InterPro" id="IPR011652">
    <property type="entry name" value="MORN_2"/>
</dbReference>
<comment type="caution">
    <text evidence="1">The sequence shown here is derived from an EMBL/GenBank/DDBJ whole genome shotgun (WGS) entry which is preliminary data.</text>
</comment>
<dbReference type="SUPFAM" id="SSF82185">
    <property type="entry name" value="Histone H3 K4-specific methyltransferase SET7/9 N-terminal domain"/>
    <property type="match status" value="2"/>
</dbReference>
<dbReference type="PANTHER" id="PTHR33706">
    <property type="entry name" value="MORN VARIANT REPEAT PROTEIN"/>
    <property type="match status" value="1"/>
</dbReference>
<protein>
    <submittedName>
        <fullName evidence="1">Toxin-antitoxin system YwqK family antitoxin</fullName>
    </submittedName>
</protein>
<sequence length="601" mass="70210">MLLPILSLAQSKEVRNYYDEDREQLKERYFVSDLKPTELYGTYESYYISGQLKSIGEYVDNEPIGQWKYYFENGQLKMKGHLKNNSNHGLWTYYFENGNKRMEGHIYDGYREGEWIYFYETGEQKSEGEYLNDNKNGLWNYYYEDGSLKGKAIYNQGDGVYKEFFPDGEVKMEGFITDGKSDSLWRNYYETGELKSKGLYKEGAKEGKWTYFYKSGNISGVGHFKDNLSHGKWSYYYPDGSLEAEGAERAGKKEGYWKLYYEDGSTKGESVYEAGSGDYKEFYESGKLKLKGRIVDEKYVDSWIYYYETGEIEGRAEYDNGLGEYIGFYKDGTQKMKGTVDGQTKTGTWELYNENGILAGFYKPVYDEYEPLLRQTLANEESKETPKYNKPEYRYRSKRISYMKPRNSDFPTIVAQVNPFNMLFGDLQISLEYNIQQRIGYEALLHVYRNPFFANSYNLTSGDTFFEGYGFSFRQRFYHKDSPFGMPYFGHSLGYQNIDHLKYYTNSFDNSESRATVKQQGIRYGLLVGTRILQNLNDNGFTFDLNVGVNFGYHFYEDISNTGDNNTVFDDLKNREFRVSPIVGVSIGYVFRLKKVSTLNP</sequence>
<organism evidence="1 2">
    <name type="scientific">Marivirga atlantica</name>
    <dbReference type="NCBI Taxonomy" id="1548457"/>
    <lineage>
        <taxon>Bacteria</taxon>
        <taxon>Pseudomonadati</taxon>
        <taxon>Bacteroidota</taxon>
        <taxon>Cytophagia</taxon>
        <taxon>Cytophagales</taxon>
        <taxon>Marivirgaceae</taxon>
        <taxon>Marivirga</taxon>
    </lineage>
</organism>
<proteinExistence type="predicted"/>
<dbReference type="Gene3D" id="2.20.110.10">
    <property type="entry name" value="Histone H3 K4-specific methyltransferase SET7/9 N-terminal domain"/>
    <property type="match status" value="2"/>
</dbReference>
<reference evidence="1" key="1">
    <citation type="submission" date="2021-01" db="EMBL/GenBank/DDBJ databases">
        <title>Marivirga sp. nov., isolated from intertidal surface sediments.</title>
        <authorList>
            <person name="Zhang M."/>
        </authorList>
    </citation>
    <scope>NUCLEOTIDE SEQUENCE</scope>
    <source>
        <strain evidence="1">SM1354</strain>
    </source>
</reference>
<dbReference type="Pfam" id="PF07661">
    <property type="entry name" value="MORN_2"/>
    <property type="match status" value="12"/>
</dbReference>
<evidence type="ECO:0000313" key="1">
    <source>
        <dbReference type="EMBL" id="MBL0765108.1"/>
    </source>
</evidence>
<dbReference type="AlphaFoldDB" id="A0A937DGS7"/>
<accession>A0A937DGS7</accession>
<keyword evidence="2" id="KW-1185">Reference proteome</keyword>
<name>A0A937DGS7_9BACT</name>
<dbReference type="RefSeq" id="WP_201919431.1">
    <property type="nucleotide sequence ID" value="NZ_JAERQG010000002.1"/>
</dbReference>
<evidence type="ECO:0000313" key="2">
    <source>
        <dbReference type="Proteomes" id="UP000642920"/>
    </source>
</evidence>
<dbReference type="Gene3D" id="3.90.930.1">
    <property type="match status" value="2"/>
</dbReference>